<gene>
    <name evidence="1" type="ORF">PVK06_043746</name>
</gene>
<sequence>MNLEADREEIYWEQRVRVNWLKNGDRNTSYFHKIAVQRHICSQIKELERENGERISTNEDMLKFASDFFGKLFSASDLGSDEHVFGLVEKRVNDDMNNFLLQQFTEEDITYIVKTMAPLKASGIDSFSAIFF</sequence>
<accession>A0ABR0MRV3</accession>
<evidence type="ECO:0000313" key="1">
    <source>
        <dbReference type="EMBL" id="KAK5775804.1"/>
    </source>
</evidence>
<proteinExistence type="predicted"/>
<reference evidence="1 2" key="1">
    <citation type="submission" date="2023-03" db="EMBL/GenBank/DDBJ databases">
        <title>WGS of Gossypium arboreum.</title>
        <authorList>
            <person name="Yu D."/>
        </authorList>
    </citation>
    <scope>NUCLEOTIDE SEQUENCE [LARGE SCALE GENOMIC DNA]</scope>
    <source>
        <tissue evidence="1">Leaf</tissue>
    </source>
</reference>
<name>A0ABR0MRV3_GOSAR</name>
<organism evidence="1 2">
    <name type="scientific">Gossypium arboreum</name>
    <name type="common">Tree cotton</name>
    <name type="synonym">Gossypium nanking</name>
    <dbReference type="NCBI Taxonomy" id="29729"/>
    <lineage>
        <taxon>Eukaryota</taxon>
        <taxon>Viridiplantae</taxon>
        <taxon>Streptophyta</taxon>
        <taxon>Embryophyta</taxon>
        <taxon>Tracheophyta</taxon>
        <taxon>Spermatophyta</taxon>
        <taxon>Magnoliopsida</taxon>
        <taxon>eudicotyledons</taxon>
        <taxon>Gunneridae</taxon>
        <taxon>Pentapetalae</taxon>
        <taxon>rosids</taxon>
        <taxon>malvids</taxon>
        <taxon>Malvales</taxon>
        <taxon>Malvaceae</taxon>
        <taxon>Malvoideae</taxon>
        <taxon>Gossypium</taxon>
    </lineage>
</organism>
<evidence type="ECO:0000313" key="2">
    <source>
        <dbReference type="Proteomes" id="UP001358586"/>
    </source>
</evidence>
<keyword evidence="2" id="KW-1185">Reference proteome</keyword>
<protein>
    <submittedName>
        <fullName evidence="1">Uncharacterized protein</fullName>
    </submittedName>
</protein>
<dbReference type="Proteomes" id="UP001358586">
    <property type="component" value="Chromosome 12"/>
</dbReference>
<comment type="caution">
    <text evidence="1">The sequence shown here is derived from an EMBL/GenBank/DDBJ whole genome shotgun (WGS) entry which is preliminary data.</text>
</comment>
<dbReference type="EMBL" id="JARKNE010000012">
    <property type="protein sequence ID" value="KAK5775804.1"/>
    <property type="molecule type" value="Genomic_DNA"/>
</dbReference>